<dbReference type="AlphaFoldDB" id="A0A9W7FWY9"/>
<dbReference type="Gene3D" id="3.30.70.260">
    <property type="match status" value="1"/>
</dbReference>
<dbReference type="GO" id="GO:0050661">
    <property type="term" value="F:NADP binding"/>
    <property type="evidence" value="ECO:0007669"/>
    <property type="project" value="InterPro"/>
</dbReference>
<dbReference type="Proteomes" id="UP001165065">
    <property type="component" value="Unassembled WGS sequence"/>
</dbReference>
<dbReference type="EC" id="1.1.1.3" evidence="4 11"/>
<comment type="pathway">
    <text evidence="2 11">Amino-acid biosynthesis; L-methionine biosynthesis via de novo pathway; L-homoserine from L-aspartate: step 3/3.</text>
</comment>
<dbReference type="InterPro" id="IPR002912">
    <property type="entry name" value="ACT_dom"/>
</dbReference>
<evidence type="ECO:0000256" key="9">
    <source>
        <dbReference type="ARBA" id="ARBA00023002"/>
    </source>
</evidence>
<organism evidence="14 15">
    <name type="scientific">Triparma columacea</name>
    <dbReference type="NCBI Taxonomy" id="722753"/>
    <lineage>
        <taxon>Eukaryota</taxon>
        <taxon>Sar</taxon>
        <taxon>Stramenopiles</taxon>
        <taxon>Ochrophyta</taxon>
        <taxon>Bolidophyceae</taxon>
        <taxon>Parmales</taxon>
        <taxon>Triparmaceae</taxon>
        <taxon>Triparma</taxon>
    </lineage>
</organism>
<accession>A0A9W7FWY9</accession>
<comment type="similarity">
    <text evidence="3 12">Belongs to the homoserine dehydrogenase family.</text>
</comment>
<dbReference type="SUPFAM" id="SSF55347">
    <property type="entry name" value="Glyceraldehyde-3-phosphate dehydrogenase-like, C-terminal domain"/>
    <property type="match status" value="1"/>
</dbReference>
<dbReference type="InterPro" id="IPR005106">
    <property type="entry name" value="Asp/hSer_DH_NAD-bd"/>
</dbReference>
<comment type="caution">
    <text evidence="14">The sequence shown here is derived from an EMBL/GenBank/DDBJ whole genome shotgun (WGS) entry which is preliminary data.</text>
</comment>
<comment type="pathway">
    <text evidence="1 11">Amino-acid biosynthesis; L-threonine biosynthesis; L-threonine from L-aspartate: step 3/5.</text>
</comment>
<comment type="catalytic activity">
    <reaction evidence="11">
        <text>L-homoserine + NADP(+) = L-aspartate 4-semialdehyde + NADPH + H(+)</text>
        <dbReference type="Rhea" id="RHEA:15761"/>
        <dbReference type="ChEBI" id="CHEBI:15378"/>
        <dbReference type="ChEBI" id="CHEBI:57476"/>
        <dbReference type="ChEBI" id="CHEBI:57783"/>
        <dbReference type="ChEBI" id="CHEBI:58349"/>
        <dbReference type="ChEBI" id="CHEBI:537519"/>
        <dbReference type="EC" id="1.1.1.3"/>
    </reaction>
</comment>
<dbReference type="GO" id="GO:0009088">
    <property type="term" value="P:threonine biosynthetic process"/>
    <property type="evidence" value="ECO:0007669"/>
    <property type="project" value="UniProtKB-KW"/>
</dbReference>
<proteinExistence type="inferred from homology"/>
<evidence type="ECO:0000256" key="2">
    <source>
        <dbReference type="ARBA" id="ARBA00005062"/>
    </source>
</evidence>
<dbReference type="EMBL" id="BRYA01000521">
    <property type="protein sequence ID" value="GMI20763.1"/>
    <property type="molecule type" value="Genomic_DNA"/>
</dbReference>
<dbReference type="OrthoDB" id="67851at2759"/>
<evidence type="ECO:0000256" key="8">
    <source>
        <dbReference type="ARBA" id="ARBA00022857"/>
    </source>
</evidence>
<keyword evidence="7 11" id="KW-0791">Threonine biosynthesis</keyword>
<sequence length="356" mass="38037">MSLKIGLIGGGTVGGGVVELLRRISNPAITISKICVRDLSKKRDFTIDSSTTLTSSIDEVLNDSSINCIVEVMGGTGLARDVVLRSLAGGKHVVTANKALIAEHMPEIQTAISSAPGSPHFAYEAAVCGAIPIINALQTCYTGDVIHEVTGIANGTTNFMLCKMEEGADYLDVLKEAQELGYAEADPTADVEGHDVRAKVREREKREGLTGGRVLRESAFPTNMGEASYKGPGAGRYPTANSVVADIVRIADKCQPKAFPKETSIELNSDYSSMFYIRVSIQDGLGIMASVGSIASSNNVSINSVLQNSIVDRQSVDFVITTEQAMLSEVEGMARELEECEFVKKKPVVMPIISEE</sequence>
<dbReference type="InterPro" id="IPR036291">
    <property type="entry name" value="NAD(P)-bd_dom_sf"/>
</dbReference>
<keyword evidence="9 11" id="KW-0560">Oxidoreductase</keyword>
<dbReference type="GO" id="GO:0009086">
    <property type="term" value="P:methionine biosynthetic process"/>
    <property type="evidence" value="ECO:0007669"/>
    <property type="project" value="UniProtKB-KW"/>
</dbReference>
<evidence type="ECO:0000256" key="1">
    <source>
        <dbReference type="ARBA" id="ARBA00005056"/>
    </source>
</evidence>
<dbReference type="Pfam" id="PF00742">
    <property type="entry name" value="Homoserine_dh"/>
    <property type="match status" value="1"/>
</dbReference>
<dbReference type="SUPFAM" id="SSF51735">
    <property type="entry name" value="NAD(P)-binding Rossmann-fold domains"/>
    <property type="match status" value="1"/>
</dbReference>
<evidence type="ECO:0000256" key="3">
    <source>
        <dbReference type="ARBA" id="ARBA00006753"/>
    </source>
</evidence>
<evidence type="ECO:0000259" key="13">
    <source>
        <dbReference type="PROSITE" id="PS51671"/>
    </source>
</evidence>
<reference evidence="15" key="1">
    <citation type="journal article" date="2023" name="Commun. Biol.">
        <title>Genome analysis of Parmales, the sister group of diatoms, reveals the evolutionary specialization of diatoms from phago-mixotrophs to photoautotrophs.</title>
        <authorList>
            <person name="Ban H."/>
            <person name="Sato S."/>
            <person name="Yoshikawa S."/>
            <person name="Yamada K."/>
            <person name="Nakamura Y."/>
            <person name="Ichinomiya M."/>
            <person name="Sato N."/>
            <person name="Blanc-Mathieu R."/>
            <person name="Endo H."/>
            <person name="Kuwata A."/>
            <person name="Ogata H."/>
        </authorList>
    </citation>
    <scope>NUCLEOTIDE SEQUENCE [LARGE SCALE GENOMIC DNA]</scope>
</reference>
<dbReference type="InterPro" id="IPR019811">
    <property type="entry name" value="HDH_CS"/>
</dbReference>
<protein>
    <recommendedName>
        <fullName evidence="5 11">Homoserine dehydrogenase</fullName>
        <ecNumber evidence="4 11">1.1.1.3</ecNumber>
    </recommendedName>
</protein>
<keyword evidence="15" id="KW-1185">Reference proteome</keyword>
<dbReference type="InterPro" id="IPR001342">
    <property type="entry name" value="HDH_cat"/>
</dbReference>
<keyword evidence="8 11" id="KW-0521">NADP</keyword>
<dbReference type="NCBIfam" id="NF004976">
    <property type="entry name" value="PRK06349.1"/>
    <property type="match status" value="1"/>
</dbReference>
<dbReference type="PROSITE" id="PS01042">
    <property type="entry name" value="HOMOSER_DHGENASE"/>
    <property type="match status" value="1"/>
</dbReference>
<dbReference type="Pfam" id="PF03447">
    <property type="entry name" value="NAD_binding_3"/>
    <property type="match status" value="1"/>
</dbReference>
<dbReference type="Gene3D" id="3.40.50.720">
    <property type="entry name" value="NAD(P)-binding Rossmann-like Domain"/>
    <property type="match status" value="1"/>
</dbReference>
<gene>
    <name evidence="14" type="ORF">TrCOL_g1577</name>
</gene>
<dbReference type="Gene3D" id="3.30.360.10">
    <property type="entry name" value="Dihydrodipicolinate Reductase, domain 2"/>
    <property type="match status" value="1"/>
</dbReference>
<evidence type="ECO:0000256" key="12">
    <source>
        <dbReference type="RuleBase" id="RU004171"/>
    </source>
</evidence>
<evidence type="ECO:0000256" key="5">
    <source>
        <dbReference type="ARBA" id="ARBA00013376"/>
    </source>
</evidence>
<name>A0A9W7FWY9_9STRA</name>
<evidence type="ECO:0000256" key="6">
    <source>
        <dbReference type="ARBA" id="ARBA00022605"/>
    </source>
</evidence>
<evidence type="ECO:0000256" key="4">
    <source>
        <dbReference type="ARBA" id="ARBA00013213"/>
    </source>
</evidence>
<evidence type="ECO:0000313" key="15">
    <source>
        <dbReference type="Proteomes" id="UP001165065"/>
    </source>
</evidence>
<dbReference type="GO" id="GO:0004412">
    <property type="term" value="F:homoserine dehydrogenase activity"/>
    <property type="evidence" value="ECO:0007669"/>
    <property type="project" value="UniProtKB-EC"/>
</dbReference>
<dbReference type="PANTHER" id="PTHR43331">
    <property type="entry name" value="HOMOSERINE DEHYDROGENASE"/>
    <property type="match status" value="1"/>
</dbReference>
<feature type="domain" description="ACT" evidence="13">
    <location>
        <begin position="276"/>
        <end position="351"/>
    </location>
</feature>
<dbReference type="PROSITE" id="PS51671">
    <property type="entry name" value="ACT"/>
    <property type="match status" value="1"/>
</dbReference>
<evidence type="ECO:0000313" key="14">
    <source>
        <dbReference type="EMBL" id="GMI20763.1"/>
    </source>
</evidence>
<keyword evidence="10 11" id="KW-0486">Methionine biosynthesis</keyword>
<evidence type="ECO:0000256" key="7">
    <source>
        <dbReference type="ARBA" id="ARBA00022697"/>
    </source>
</evidence>
<keyword evidence="6 11" id="KW-0028">Amino-acid biosynthesis</keyword>
<evidence type="ECO:0000256" key="11">
    <source>
        <dbReference type="RuleBase" id="RU000579"/>
    </source>
</evidence>
<evidence type="ECO:0000256" key="10">
    <source>
        <dbReference type="ARBA" id="ARBA00023167"/>
    </source>
</evidence>
<dbReference type="PANTHER" id="PTHR43331:SF1">
    <property type="entry name" value="HOMOSERINE DEHYDROGENASE"/>
    <property type="match status" value="1"/>
</dbReference>